<dbReference type="EMBL" id="MHIM01000035">
    <property type="protein sequence ID" value="OGY51491.1"/>
    <property type="molecule type" value="Genomic_DNA"/>
</dbReference>
<dbReference type="Proteomes" id="UP000177376">
    <property type="component" value="Unassembled WGS sequence"/>
</dbReference>
<dbReference type="InterPro" id="IPR035484">
    <property type="entry name" value="SIS_PGI/PMI_1"/>
</dbReference>
<dbReference type="GO" id="GO:1901135">
    <property type="term" value="P:carbohydrate derivative metabolic process"/>
    <property type="evidence" value="ECO:0007669"/>
    <property type="project" value="InterPro"/>
</dbReference>
<dbReference type="Gene3D" id="3.40.50.10490">
    <property type="entry name" value="Glucose-6-phosphate isomerase like protein, domain 1"/>
    <property type="match status" value="2"/>
</dbReference>
<evidence type="ECO:0000313" key="5">
    <source>
        <dbReference type="Proteomes" id="UP000177376"/>
    </source>
</evidence>
<reference evidence="4 5" key="1">
    <citation type="journal article" date="2016" name="Nat. Commun.">
        <title>Thousands of microbial genomes shed light on interconnected biogeochemical processes in an aquifer system.</title>
        <authorList>
            <person name="Anantharaman K."/>
            <person name="Brown C.T."/>
            <person name="Hug L.A."/>
            <person name="Sharon I."/>
            <person name="Castelle C.J."/>
            <person name="Probst A.J."/>
            <person name="Thomas B.C."/>
            <person name="Singh A."/>
            <person name="Wilkins M.J."/>
            <person name="Karaoz U."/>
            <person name="Brodie E.L."/>
            <person name="Williams K.H."/>
            <person name="Hubbard S.S."/>
            <person name="Banfield J.F."/>
        </authorList>
    </citation>
    <scope>NUCLEOTIDE SEQUENCE [LARGE SCALE GENOMIC DNA]</scope>
</reference>
<dbReference type="GO" id="GO:0005975">
    <property type="term" value="P:carbohydrate metabolic process"/>
    <property type="evidence" value="ECO:0007669"/>
    <property type="project" value="InterPro"/>
</dbReference>
<gene>
    <name evidence="4" type="ORF">A3A02_03715</name>
</gene>
<dbReference type="PROSITE" id="PS51464">
    <property type="entry name" value="SIS"/>
    <property type="match status" value="1"/>
</dbReference>
<comment type="similarity">
    <text evidence="1">Belongs to the PGI/PMI family.</text>
</comment>
<evidence type="ECO:0000256" key="1">
    <source>
        <dbReference type="ARBA" id="ARBA00010523"/>
    </source>
</evidence>
<dbReference type="InterPro" id="IPR046348">
    <property type="entry name" value="SIS_dom_sf"/>
</dbReference>
<dbReference type="CDD" id="cd05017">
    <property type="entry name" value="SIS_PGI_PMI_1"/>
    <property type="match status" value="1"/>
</dbReference>
<feature type="domain" description="SIS" evidence="3">
    <location>
        <begin position="41"/>
        <end position="184"/>
    </location>
</feature>
<proteinExistence type="inferred from homology"/>
<dbReference type="Pfam" id="PF10432">
    <property type="entry name" value="bact-PGI_C"/>
    <property type="match status" value="1"/>
</dbReference>
<dbReference type="GO" id="GO:0004476">
    <property type="term" value="F:mannose-6-phosphate isomerase activity"/>
    <property type="evidence" value="ECO:0007669"/>
    <property type="project" value="InterPro"/>
</dbReference>
<dbReference type="InterPro" id="IPR019490">
    <property type="entry name" value="Glu6P/Mann6P_isomerase_C"/>
</dbReference>
<accession>A0A1G1YGV6</accession>
<evidence type="ECO:0000259" key="3">
    <source>
        <dbReference type="PROSITE" id="PS51464"/>
    </source>
</evidence>
<comment type="caution">
    <text evidence="4">The sequence shown here is derived from an EMBL/GenBank/DDBJ whole genome shotgun (WGS) entry which is preliminary data.</text>
</comment>
<evidence type="ECO:0000256" key="2">
    <source>
        <dbReference type="ARBA" id="ARBA00023235"/>
    </source>
</evidence>
<dbReference type="SUPFAM" id="SSF53697">
    <property type="entry name" value="SIS domain"/>
    <property type="match status" value="1"/>
</dbReference>
<protein>
    <recommendedName>
        <fullName evidence="3">SIS domain-containing protein</fullName>
    </recommendedName>
</protein>
<sequence length="356" mass="40003">MPTLDNKKIIKQYQKFQVARTISLLPKQIVESWADVLSLKLPKSYRRPQNIVVSGMGGSGLAAELLRSLYGRTLKIPLILVHNYHLPKFVNNKSLVVISSYSGQTEESLDCLNEALAYKAKVFCLASGGQLIITAKKHRLPYYLINKKFNPANQPRYGIGSQFGAMLALFDNLKLLKISDREIKQSAEYLSILNQTLKPDINSNENFAKKLARELNGQLPILIAADFLSANSHILANQINESAKNLAQPYAIPELSHHLLEGLKLPTAVAVKMKFLFFNSNLYSAKISRHFTIVQKILKKQKIKFIDYSIIGDSRLSIALEALLLSSWLSYYLAILNGQNPTAVPLVDYFKKELVK</sequence>
<dbReference type="AlphaFoldDB" id="A0A1G1YGV6"/>
<dbReference type="GO" id="GO:0097367">
    <property type="term" value="F:carbohydrate derivative binding"/>
    <property type="evidence" value="ECO:0007669"/>
    <property type="project" value="InterPro"/>
</dbReference>
<evidence type="ECO:0000313" key="4">
    <source>
        <dbReference type="EMBL" id="OGY51491.1"/>
    </source>
</evidence>
<dbReference type="GO" id="GO:0004347">
    <property type="term" value="F:glucose-6-phosphate isomerase activity"/>
    <property type="evidence" value="ECO:0007669"/>
    <property type="project" value="InterPro"/>
</dbReference>
<keyword evidence="2" id="KW-0413">Isomerase</keyword>
<dbReference type="InterPro" id="IPR001347">
    <property type="entry name" value="SIS_dom"/>
</dbReference>
<name>A0A1G1YGV6_9BACT</name>
<organism evidence="4 5">
    <name type="scientific">Candidatus Buchananbacteria bacterium RIFCSPLOWO2_01_FULL_39_33</name>
    <dbReference type="NCBI Taxonomy" id="1797543"/>
    <lineage>
        <taxon>Bacteria</taxon>
        <taxon>Candidatus Buchananiibacteriota</taxon>
    </lineage>
</organism>